<dbReference type="Proteomes" id="UP000256343">
    <property type="component" value="Unassembled WGS sequence"/>
</dbReference>
<accession>A0A336JI36</accession>
<evidence type="ECO:0000313" key="3">
    <source>
        <dbReference type="EMBL" id="SSW89435.1"/>
    </source>
</evidence>
<name>A0A336JI36_9BRAD</name>
<reference evidence="2 5" key="2">
    <citation type="submission" date="2018-07" db="EMBL/GenBank/DDBJ databases">
        <title>Genomic Encyclopedia of Archaeal and Bacterial Type Strains, Phase II (KMG-II): from individual species to whole genera.</title>
        <authorList>
            <person name="Goeker M."/>
        </authorList>
    </citation>
    <scope>NUCLEOTIDE SEQUENCE [LARGE SCALE GENOMIC DNA]</scope>
    <source>
        <strain evidence="2 5">JA575</strain>
    </source>
</reference>
<dbReference type="EMBL" id="QRDT01000002">
    <property type="protein sequence ID" value="RED42075.1"/>
    <property type="molecule type" value="Genomic_DNA"/>
</dbReference>
<reference evidence="3 4" key="1">
    <citation type="submission" date="2017-08" db="EMBL/GenBank/DDBJ databases">
        <authorList>
            <person name="de Groot N.N."/>
        </authorList>
    </citation>
    <scope>NUCLEOTIDE SEQUENCE [LARGE SCALE GENOMIC DNA]</scope>
    <source>
        <strain evidence="3 4">JA575</strain>
    </source>
</reference>
<dbReference type="InterPro" id="IPR007159">
    <property type="entry name" value="SpoVT-AbrB_dom"/>
</dbReference>
<sequence>MKVSRWGNSLAVRLPTALVDKLDLKEGDELNVVDVVERTLVVEKQDRRKAALERLSKLRWTLPPDYKFDRDEANERYRDETDER</sequence>
<evidence type="ECO:0000313" key="4">
    <source>
        <dbReference type="Proteomes" id="UP000252631"/>
    </source>
</evidence>
<dbReference type="PANTHER" id="PTHR40516:SF1">
    <property type="entry name" value="ANTITOXIN CHPS-RELATED"/>
    <property type="match status" value="1"/>
</dbReference>
<dbReference type="InterPro" id="IPR039052">
    <property type="entry name" value="Antitox_PemI-like"/>
</dbReference>
<dbReference type="Gene3D" id="2.10.260.10">
    <property type="match status" value="1"/>
</dbReference>
<dbReference type="GO" id="GO:0097351">
    <property type="term" value="F:toxin sequestering activity"/>
    <property type="evidence" value="ECO:0007669"/>
    <property type="project" value="InterPro"/>
</dbReference>
<dbReference type="Proteomes" id="UP000252631">
    <property type="component" value="Unassembled WGS sequence"/>
</dbReference>
<proteinExistence type="predicted"/>
<dbReference type="EMBL" id="UFQQ01000002">
    <property type="protein sequence ID" value="SSW89435.1"/>
    <property type="molecule type" value="Genomic_DNA"/>
</dbReference>
<dbReference type="InterPro" id="IPR037914">
    <property type="entry name" value="SpoVT-AbrB_sf"/>
</dbReference>
<dbReference type="SUPFAM" id="SSF89447">
    <property type="entry name" value="AbrB/MazE/MraZ-like"/>
    <property type="match status" value="1"/>
</dbReference>
<feature type="domain" description="SpoVT-AbrB" evidence="1">
    <location>
        <begin position="4"/>
        <end position="50"/>
    </location>
</feature>
<dbReference type="AlphaFoldDB" id="A0A336JI36"/>
<keyword evidence="5" id="KW-1185">Reference proteome</keyword>
<dbReference type="Pfam" id="PF04014">
    <property type="entry name" value="MazE_antitoxin"/>
    <property type="match status" value="1"/>
</dbReference>
<protein>
    <submittedName>
        <fullName evidence="3">Transcriptional regulator/antitoxin MazE</fullName>
    </submittedName>
</protein>
<dbReference type="RefSeq" id="WP_114356551.1">
    <property type="nucleotide sequence ID" value="NZ_QRDT01000002.1"/>
</dbReference>
<dbReference type="GO" id="GO:0003677">
    <property type="term" value="F:DNA binding"/>
    <property type="evidence" value="ECO:0007669"/>
    <property type="project" value="InterPro"/>
</dbReference>
<evidence type="ECO:0000259" key="1">
    <source>
        <dbReference type="SMART" id="SM00966"/>
    </source>
</evidence>
<dbReference type="SMART" id="SM00966">
    <property type="entry name" value="SpoVT_AbrB"/>
    <property type="match status" value="1"/>
</dbReference>
<evidence type="ECO:0000313" key="5">
    <source>
        <dbReference type="Proteomes" id="UP000256343"/>
    </source>
</evidence>
<gene>
    <name evidence="2" type="ORF">BJ125_102245</name>
    <name evidence="3" type="ORF">SAMN05892882_102245</name>
</gene>
<dbReference type="OrthoDB" id="9795766at2"/>
<dbReference type="PANTHER" id="PTHR40516">
    <property type="entry name" value="ANTITOXIN CHPS-RELATED"/>
    <property type="match status" value="1"/>
</dbReference>
<evidence type="ECO:0000313" key="2">
    <source>
        <dbReference type="EMBL" id="RED42075.1"/>
    </source>
</evidence>
<organism evidence="3 4">
    <name type="scientific">Rhodopseudomonas pentothenatexigens</name>
    <dbReference type="NCBI Taxonomy" id="999699"/>
    <lineage>
        <taxon>Bacteria</taxon>
        <taxon>Pseudomonadati</taxon>
        <taxon>Pseudomonadota</taxon>
        <taxon>Alphaproteobacteria</taxon>
        <taxon>Hyphomicrobiales</taxon>
        <taxon>Nitrobacteraceae</taxon>
        <taxon>Rhodopseudomonas</taxon>
    </lineage>
</organism>